<sequence>MAPENGPLPLSSLLLLLALFFGQLSFLSAQITIPVARQPFPPHHSASQSAAKAAYFSSFVEGGSASTAVPLSGGNLPLGLFLVNVSLGTPPVDVPVIIDTGSSLCFVQGPDCTSCPGPSVCQNSPFSGGSSCPYAGPTYDPLVSSTAVTDPPCGRCAAPGGIGDTGCLGRGYSENGTCQFEIGFGSGNAAGKYVQDTVSVGGVSSGEARIFLGTTTFQAGFEQGAAGLFGFGPTATSLPFQLKEAGALPSSTFALCLASGHSTGGTLFLGGVPTQPDGSPYAVTYTGPLLQNPSVEFAIPSATDVLVNGVPVPGAAAKMERDAERGSKWIVDSGTTLTFLETPIYNSLFGAIQLATGCLHSVSLGGLDYVDLTTCNPPFLTFSDGEISARFPTLTLQLQGTQAIARPASYTSRSQNAMGPFVHPGIANGGEGNGTWVIGDSFLTDNLVR</sequence>
<feature type="active site" evidence="7">
    <location>
        <position position="99"/>
    </location>
</feature>
<dbReference type="AlphaFoldDB" id="A0A1Y1IDI2"/>
<evidence type="ECO:0000259" key="10">
    <source>
        <dbReference type="PROSITE" id="PS51767"/>
    </source>
</evidence>
<gene>
    <name evidence="11" type="ORF">KFL_004790070</name>
</gene>
<keyword evidence="2" id="KW-0645">Protease</keyword>
<evidence type="ECO:0000256" key="6">
    <source>
        <dbReference type="ARBA" id="ARBA00023145"/>
    </source>
</evidence>
<dbReference type="GO" id="GO:0006508">
    <property type="term" value="P:proteolysis"/>
    <property type="evidence" value="ECO:0007669"/>
    <property type="project" value="UniProtKB-KW"/>
</dbReference>
<accession>A0A1Y1IDI2</accession>
<feature type="chain" id="PRO_5013390561" evidence="9">
    <location>
        <begin position="30"/>
        <end position="449"/>
    </location>
</feature>
<dbReference type="EMBL" id="DF237428">
    <property type="protein sequence ID" value="GAQ89014.1"/>
    <property type="molecule type" value="Genomic_DNA"/>
</dbReference>
<evidence type="ECO:0000313" key="12">
    <source>
        <dbReference type="Proteomes" id="UP000054558"/>
    </source>
</evidence>
<dbReference type="GO" id="GO:0004190">
    <property type="term" value="F:aspartic-type endopeptidase activity"/>
    <property type="evidence" value="ECO:0007669"/>
    <property type="project" value="UniProtKB-KW"/>
</dbReference>
<organism evidence="11 12">
    <name type="scientific">Klebsormidium nitens</name>
    <name type="common">Green alga</name>
    <name type="synonym">Ulothrix nitens</name>
    <dbReference type="NCBI Taxonomy" id="105231"/>
    <lineage>
        <taxon>Eukaryota</taxon>
        <taxon>Viridiplantae</taxon>
        <taxon>Streptophyta</taxon>
        <taxon>Klebsormidiophyceae</taxon>
        <taxon>Klebsormidiales</taxon>
        <taxon>Klebsormidiaceae</taxon>
        <taxon>Klebsormidium</taxon>
    </lineage>
</organism>
<feature type="domain" description="Peptidase A1" evidence="10">
    <location>
        <begin position="81"/>
        <end position="449"/>
    </location>
</feature>
<feature type="disulfide bond" evidence="8">
    <location>
        <begin position="115"/>
        <end position="132"/>
    </location>
</feature>
<comment type="similarity">
    <text evidence="1">Belongs to the peptidase A1 family.</text>
</comment>
<dbReference type="OrthoDB" id="660550at2759"/>
<keyword evidence="6" id="KW-0865">Zymogen</keyword>
<evidence type="ECO:0000256" key="9">
    <source>
        <dbReference type="SAM" id="SignalP"/>
    </source>
</evidence>
<dbReference type="PANTHER" id="PTHR47965:SF12">
    <property type="entry name" value="ASPARTIC PROTEINASE 3-RELATED"/>
    <property type="match status" value="1"/>
</dbReference>
<name>A0A1Y1IDI2_KLENI</name>
<keyword evidence="3 9" id="KW-0732">Signal</keyword>
<dbReference type="OMA" id="GCRYEVM"/>
<dbReference type="InterPro" id="IPR001461">
    <property type="entry name" value="Aspartic_peptidase_A1"/>
</dbReference>
<dbReference type="Pfam" id="PF14541">
    <property type="entry name" value="TAXi_C"/>
    <property type="match status" value="1"/>
</dbReference>
<dbReference type="InterPro" id="IPR032799">
    <property type="entry name" value="TAXi_C"/>
</dbReference>
<protein>
    <submittedName>
        <fullName evidence="11">Aspartic proteinase-like protein</fullName>
    </submittedName>
</protein>
<dbReference type="InterPro" id="IPR033121">
    <property type="entry name" value="PEPTIDASE_A1"/>
</dbReference>
<feature type="active site" evidence="7">
    <location>
        <position position="332"/>
    </location>
</feature>
<evidence type="ECO:0000256" key="1">
    <source>
        <dbReference type="ARBA" id="ARBA00007447"/>
    </source>
</evidence>
<dbReference type="InterPro" id="IPR032861">
    <property type="entry name" value="TAXi_N"/>
</dbReference>
<evidence type="ECO:0000256" key="4">
    <source>
        <dbReference type="ARBA" id="ARBA00022750"/>
    </source>
</evidence>
<dbReference type="STRING" id="105231.A0A1Y1IDI2"/>
<evidence type="ECO:0000256" key="8">
    <source>
        <dbReference type="PIRSR" id="PIRSR601461-2"/>
    </source>
</evidence>
<evidence type="ECO:0000256" key="2">
    <source>
        <dbReference type="ARBA" id="ARBA00022670"/>
    </source>
</evidence>
<dbReference type="Proteomes" id="UP000054558">
    <property type="component" value="Unassembled WGS sequence"/>
</dbReference>
<evidence type="ECO:0000256" key="5">
    <source>
        <dbReference type="ARBA" id="ARBA00022801"/>
    </source>
</evidence>
<evidence type="ECO:0000256" key="7">
    <source>
        <dbReference type="PIRSR" id="PIRSR601461-1"/>
    </source>
</evidence>
<dbReference type="SUPFAM" id="SSF50630">
    <property type="entry name" value="Acid proteases"/>
    <property type="match status" value="1"/>
</dbReference>
<proteinExistence type="inferred from homology"/>
<dbReference type="InterPro" id="IPR021109">
    <property type="entry name" value="Peptidase_aspartic_dom_sf"/>
</dbReference>
<keyword evidence="12" id="KW-1185">Reference proteome</keyword>
<dbReference type="InterPro" id="IPR034164">
    <property type="entry name" value="Pepsin-like_dom"/>
</dbReference>
<keyword evidence="4" id="KW-0064">Aspartyl protease</keyword>
<reference evidence="11 12" key="1">
    <citation type="journal article" date="2014" name="Nat. Commun.">
        <title>Klebsormidium flaccidum genome reveals primary factors for plant terrestrial adaptation.</title>
        <authorList>
            <person name="Hori K."/>
            <person name="Maruyama F."/>
            <person name="Fujisawa T."/>
            <person name="Togashi T."/>
            <person name="Yamamoto N."/>
            <person name="Seo M."/>
            <person name="Sato S."/>
            <person name="Yamada T."/>
            <person name="Mori H."/>
            <person name="Tajima N."/>
            <person name="Moriyama T."/>
            <person name="Ikeuchi M."/>
            <person name="Watanabe M."/>
            <person name="Wada H."/>
            <person name="Kobayashi K."/>
            <person name="Saito M."/>
            <person name="Masuda T."/>
            <person name="Sasaki-Sekimoto Y."/>
            <person name="Mashiguchi K."/>
            <person name="Awai K."/>
            <person name="Shimojima M."/>
            <person name="Masuda S."/>
            <person name="Iwai M."/>
            <person name="Nobusawa T."/>
            <person name="Narise T."/>
            <person name="Kondo S."/>
            <person name="Saito H."/>
            <person name="Sato R."/>
            <person name="Murakawa M."/>
            <person name="Ihara Y."/>
            <person name="Oshima-Yamada Y."/>
            <person name="Ohtaka K."/>
            <person name="Satoh M."/>
            <person name="Sonobe K."/>
            <person name="Ishii M."/>
            <person name="Ohtani R."/>
            <person name="Kanamori-Sato M."/>
            <person name="Honoki R."/>
            <person name="Miyazaki D."/>
            <person name="Mochizuki H."/>
            <person name="Umetsu J."/>
            <person name="Higashi K."/>
            <person name="Shibata D."/>
            <person name="Kamiya Y."/>
            <person name="Sato N."/>
            <person name="Nakamura Y."/>
            <person name="Tabata S."/>
            <person name="Ida S."/>
            <person name="Kurokawa K."/>
            <person name="Ohta H."/>
        </authorList>
    </citation>
    <scope>NUCLEOTIDE SEQUENCE [LARGE SCALE GENOMIC DNA]</scope>
    <source>
        <strain evidence="11 12">NIES-2285</strain>
    </source>
</reference>
<keyword evidence="8" id="KW-1015">Disulfide bond</keyword>
<feature type="signal peptide" evidence="9">
    <location>
        <begin position="1"/>
        <end position="29"/>
    </location>
</feature>
<keyword evidence="5" id="KW-0378">Hydrolase</keyword>
<dbReference type="PANTHER" id="PTHR47965">
    <property type="entry name" value="ASPARTYL PROTEASE-RELATED"/>
    <property type="match status" value="1"/>
</dbReference>
<evidence type="ECO:0000256" key="3">
    <source>
        <dbReference type="ARBA" id="ARBA00022729"/>
    </source>
</evidence>
<evidence type="ECO:0000313" key="11">
    <source>
        <dbReference type="EMBL" id="GAQ89014.1"/>
    </source>
</evidence>
<dbReference type="Pfam" id="PF14543">
    <property type="entry name" value="TAXi_N"/>
    <property type="match status" value="1"/>
</dbReference>
<dbReference type="PRINTS" id="PR00792">
    <property type="entry name" value="PEPSIN"/>
</dbReference>
<dbReference type="CDD" id="cd05471">
    <property type="entry name" value="pepsin_like"/>
    <property type="match status" value="1"/>
</dbReference>
<dbReference type="PROSITE" id="PS51767">
    <property type="entry name" value="PEPTIDASE_A1"/>
    <property type="match status" value="1"/>
</dbReference>
<dbReference type="Gene3D" id="2.40.70.10">
    <property type="entry name" value="Acid Proteases"/>
    <property type="match status" value="2"/>
</dbReference>